<dbReference type="EMBL" id="CP036280">
    <property type="protein sequence ID" value="QDU71656.1"/>
    <property type="molecule type" value="Genomic_DNA"/>
</dbReference>
<keyword evidence="1" id="KW-1133">Transmembrane helix</keyword>
<keyword evidence="3" id="KW-1185">Reference proteome</keyword>
<sequence length="169" mass="18516">MTPTTNTSRAYATRRALAPTETLLALTLAMITLLAAVWITDSFEDRLLENENERILTQLSTALRHYERETGTTPPGLIQQATAALLDHPDTRRHLDGLPLLLADNDQPILLDAYLNPLAYTETSQGSLPVGDFVSAGPDGRFGNAASDNPEDIDALIDDRYSSDFEALF</sequence>
<dbReference type="Gene3D" id="3.30.700.10">
    <property type="entry name" value="Glycoprotein, Type 4 Pilin"/>
    <property type="match status" value="1"/>
</dbReference>
<keyword evidence="1" id="KW-0812">Transmembrane</keyword>
<evidence type="ECO:0000313" key="3">
    <source>
        <dbReference type="Proteomes" id="UP000320386"/>
    </source>
</evidence>
<evidence type="ECO:0000256" key="1">
    <source>
        <dbReference type="SAM" id="Phobius"/>
    </source>
</evidence>
<gene>
    <name evidence="2" type="ORF">Pan265_15080</name>
</gene>
<accession>A0A518BXH1</accession>
<dbReference type="OrthoDB" id="9795612at2"/>
<feature type="transmembrane region" description="Helical" evidence="1">
    <location>
        <begin position="23"/>
        <end position="40"/>
    </location>
</feature>
<proteinExistence type="predicted"/>
<evidence type="ECO:0000313" key="2">
    <source>
        <dbReference type="EMBL" id="QDU71656.1"/>
    </source>
</evidence>
<dbReference type="KEGG" id="mcad:Pan265_15080"/>
<organism evidence="2 3">
    <name type="scientific">Mucisphaera calidilacus</name>
    <dbReference type="NCBI Taxonomy" id="2527982"/>
    <lineage>
        <taxon>Bacteria</taxon>
        <taxon>Pseudomonadati</taxon>
        <taxon>Planctomycetota</taxon>
        <taxon>Phycisphaerae</taxon>
        <taxon>Phycisphaerales</taxon>
        <taxon>Phycisphaeraceae</taxon>
        <taxon>Mucisphaera</taxon>
    </lineage>
</organism>
<keyword evidence="1" id="KW-0472">Membrane</keyword>
<dbReference type="AlphaFoldDB" id="A0A518BXH1"/>
<reference evidence="2 3" key="1">
    <citation type="submission" date="2019-02" db="EMBL/GenBank/DDBJ databases">
        <title>Deep-cultivation of Planctomycetes and their phenomic and genomic characterization uncovers novel biology.</title>
        <authorList>
            <person name="Wiegand S."/>
            <person name="Jogler M."/>
            <person name="Boedeker C."/>
            <person name="Pinto D."/>
            <person name="Vollmers J."/>
            <person name="Rivas-Marin E."/>
            <person name="Kohn T."/>
            <person name="Peeters S.H."/>
            <person name="Heuer A."/>
            <person name="Rast P."/>
            <person name="Oberbeckmann S."/>
            <person name="Bunk B."/>
            <person name="Jeske O."/>
            <person name="Meyerdierks A."/>
            <person name="Storesund J.E."/>
            <person name="Kallscheuer N."/>
            <person name="Luecker S."/>
            <person name="Lage O.M."/>
            <person name="Pohl T."/>
            <person name="Merkel B.J."/>
            <person name="Hornburger P."/>
            <person name="Mueller R.-W."/>
            <person name="Bruemmer F."/>
            <person name="Labrenz M."/>
            <person name="Spormann A.M."/>
            <person name="Op den Camp H."/>
            <person name="Overmann J."/>
            <person name="Amann R."/>
            <person name="Jetten M.S.M."/>
            <person name="Mascher T."/>
            <person name="Medema M.H."/>
            <person name="Devos D.P."/>
            <person name="Kaster A.-K."/>
            <person name="Ovreas L."/>
            <person name="Rohde M."/>
            <person name="Galperin M.Y."/>
            <person name="Jogler C."/>
        </authorList>
    </citation>
    <scope>NUCLEOTIDE SEQUENCE [LARGE SCALE GENOMIC DNA]</scope>
    <source>
        <strain evidence="2 3">Pan265</strain>
    </source>
</reference>
<dbReference type="Proteomes" id="UP000320386">
    <property type="component" value="Chromosome"/>
</dbReference>
<dbReference type="RefSeq" id="WP_145445809.1">
    <property type="nucleotide sequence ID" value="NZ_CP036280.1"/>
</dbReference>
<protein>
    <recommendedName>
        <fullName evidence="4">Type II secretion system protein G</fullName>
    </recommendedName>
</protein>
<evidence type="ECO:0008006" key="4">
    <source>
        <dbReference type="Google" id="ProtNLM"/>
    </source>
</evidence>
<name>A0A518BXH1_9BACT</name>